<dbReference type="PANTHER" id="PTHR43177">
    <property type="entry name" value="PROTEIN NRFC"/>
    <property type="match status" value="1"/>
</dbReference>
<feature type="domain" description="4Fe-4S ferredoxin-type" evidence="5">
    <location>
        <begin position="158"/>
        <end position="187"/>
    </location>
</feature>
<reference evidence="6" key="1">
    <citation type="submission" date="2018-06" db="EMBL/GenBank/DDBJ databases">
        <authorList>
            <person name="Zhirakovskaya E."/>
        </authorList>
    </citation>
    <scope>NUCLEOTIDE SEQUENCE</scope>
</reference>
<dbReference type="InterPro" id="IPR019546">
    <property type="entry name" value="TAT_signal_bac_arc"/>
</dbReference>
<evidence type="ECO:0000256" key="4">
    <source>
        <dbReference type="ARBA" id="ARBA00023014"/>
    </source>
</evidence>
<dbReference type="Pfam" id="PF13247">
    <property type="entry name" value="Fer4_11"/>
    <property type="match status" value="1"/>
</dbReference>
<keyword evidence="2" id="KW-0479">Metal-binding</keyword>
<dbReference type="PANTHER" id="PTHR43177:SF3">
    <property type="entry name" value="PROTEIN NRFC HOMOLOG"/>
    <property type="match status" value="1"/>
</dbReference>
<dbReference type="PROSITE" id="PS51318">
    <property type="entry name" value="TAT"/>
    <property type="match status" value="1"/>
</dbReference>
<dbReference type="SUPFAM" id="SSF54862">
    <property type="entry name" value="4Fe-4S ferredoxins"/>
    <property type="match status" value="1"/>
</dbReference>
<dbReference type="EMBL" id="UOFE01000023">
    <property type="protein sequence ID" value="VAW51852.1"/>
    <property type="molecule type" value="Genomic_DNA"/>
</dbReference>
<dbReference type="GO" id="GO:0051539">
    <property type="term" value="F:4 iron, 4 sulfur cluster binding"/>
    <property type="evidence" value="ECO:0007669"/>
    <property type="project" value="UniProtKB-KW"/>
</dbReference>
<dbReference type="InterPro" id="IPR017896">
    <property type="entry name" value="4Fe4S_Fe-S-bd"/>
</dbReference>
<keyword evidence="4" id="KW-0411">Iron-sulfur</keyword>
<evidence type="ECO:0000256" key="1">
    <source>
        <dbReference type="ARBA" id="ARBA00022485"/>
    </source>
</evidence>
<evidence type="ECO:0000256" key="2">
    <source>
        <dbReference type="ARBA" id="ARBA00022723"/>
    </source>
</evidence>
<gene>
    <name evidence="6" type="ORF">MNBD_GAMMA05-1966</name>
</gene>
<evidence type="ECO:0000259" key="5">
    <source>
        <dbReference type="PROSITE" id="PS51379"/>
    </source>
</evidence>
<dbReference type="CDD" id="cd10551">
    <property type="entry name" value="PsrB"/>
    <property type="match status" value="1"/>
</dbReference>
<dbReference type="InterPro" id="IPR054822">
    <property type="entry name" value="DsrO-like"/>
</dbReference>
<keyword evidence="1" id="KW-0004">4Fe-4S</keyword>
<dbReference type="PROSITE" id="PS51379">
    <property type="entry name" value="4FE4S_FER_2"/>
    <property type="match status" value="1"/>
</dbReference>
<proteinExistence type="predicted"/>
<organism evidence="6">
    <name type="scientific">hydrothermal vent metagenome</name>
    <dbReference type="NCBI Taxonomy" id="652676"/>
    <lineage>
        <taxon>unclassified sequences</taxon>
        <taxon>metagenomes</taxon>
        <taxon>ecological metagenomes</taxon>
    </lineage>
</organism>
<evidence type="ECO:0000313" key="6">
    <source>
        <dbReference type="EMBL" id="VAW51852.1"/>
    </source>
</evidence>
<dbReference type="InterPro" id="IPR017900">
    <property type="entry name" value="4Fe4S_Fe_S_CS"/>
</dbReference>
<dbReference type="GO" id="GO:0046872">
    <property type="term" value="F:metal ion binding"/>
    <property type="evidence" value="ECO:0007669"/>
    <property type="project" value="UniProtKB-KW"/>
</dbReference>
<protein>
    <submittedName>
        <fullName evidence="6">Sulfite reduction-associated complex DsrMKJOP iron-sulfur protein DsrO (=HmeA)</fullName>
    </submittedName>
</protein>
<dbReference type="NCBIfam" id="NF045797">
    <property type="entry name" value="DsrO"/>
    <property type="match status" value="1"/>
</dbReference>
<dbReference type="NCBIfam" id="TIGR01409">
    <property type="entry name" value="TAT_signal_seq"/>
    <property type="match status" value="1"/>
</dbReference>
<keyword evidence="3" id="KW-0408">Iron</keyword>
<evidence type="ECO:0000256" key="3">
    <source>
        <dbReference type="ARBA" id="ARBA00023004"/>
    </source>
</evidence>
<dbReference type="PROSITE" id="PS00198">
    <property type="entry name" value="4FE4S_FER_1"/>
    <property type="match status" value="1"/>
</dbReference>
<dbReference type="AlphaFoldDB" id="A0A3B0WKJ8"/>
<dbReference type="InterPro" id="IPR006311">
    <property type="entry name" value="TAT_signal"/>
</dbReference>
<dbReference type="Gene3D" id="3.30.70.20">
    <property type="match status" value="2"/>
</dbReference>
<sequence length="272" mass="29105">MIDSKDSAPEKIDFMNLDTNSDATSINSSRRDFLSKAAVAGTVTLASGVFLHSTAHASGNTSTKADNEEVSSKNRWGMLIDTAKCGDGCTGCIDACNEENGLISHGRPETDTQYIRKVTLKEKSTGHELSLPLMCQHCETAPCVDVCPTGASFVRADGIALVDKHICIGCRYCMMACPYKARSFVHENVENQKLTAPRGKGTVESCTMCVTRVDSGGIPACVEACNAEEQGAMIFGDLNNPDSDISIALKARGGKQLRPDLKLNTGVRYQGL</sequence>
<dbReference type="InterPro" id="IPR050954">
    <property type="entry name" value="ET_IronSulfur_Cluster-Binding"/>
</dbReference>
<accession>A0A3B0WKJ8</accession>
<name>A0A3B0WKJ8_9ZZZZ</name>